<reference evidence="1 2" key="1">
    <citation type="submission" date="2020-08" db="EMBL/GenBank/DDBJ databases">
        <authorList>
            <person name="Koutsovoulos G."/>
            <person name="Danchin GJ E."/>
        </authorList>
    </citation>
    <scope>NUCLEOTIDE SEQUENCE [LARGE SCALE GENOMIC DNA]</scope>
</reference>
<comment type="caution">
    <text evidence="1">The sequence shown here is derived from an EMBL/GenBank/DDBJ whole genome shotgun (WGS) entry which is preliminary data.</text>
</comment>
<dbReference type="Proteomes" id="UP000580250">
    <property type="component" value="Unassembled WGS sequence"/>
</dbReference>
<name>A0A6V7UFQ2_MELEN</name>
<evidence type="ECO:0000313" key="1">
    <source>
        <dbReference type="EMBL" id="CAD2156859.1"/>
    </source>
</evidence>
<dbReference type="AlphaFoldDB" id="A0A6V7UFQ2"/>
<organism evidence="1 2">
    <name type="scientific">Meloidogyne enterolobii</name>
    <name type="common">Root-knot nematode worm</name>
    <name type="synonym">Meloidogyne mayaguensis</name>
    <dbReference type="NCBI Taxonomy" id="390850"/>
    <lineage>
        <taxon>Eukaryota</taxon>
        <taxon>Metazoa</taxon>
        <taxon>Ecdysozoa</taxon>
        <taxon>Nematoda</taxon>
        <taxon>Chromadorea</taxon>
        <taxon>Rhabditida</taxon>
        <taxon>Tylenchina</taxon>
        <taxon>Tylenchomorpha</taxon>
        <taxon>Tylenchoidea</taxon>
        <taxon>Meloidogynidae</taxon>
        <taxon>Meloidogyninae</taxon>
        <taxon>Meloidogyne</taxon>
    </lineage>
</organism>
<dbReference type="OrthoDB" id="5979489at2759"/>
<dbReference type="EMBL" id="CAJEWN010000064">
    <property type="protein sequence ID" value="CAD2156859.1"/>
    <property type="molecule type" value="Genomic_DNA"/>
</dbReference>
<proteinExistence type="predicted"/>
<accession>A0A6V7UFQ2</accession>
<sequence>MIVGNSLSSLLRVVSISGAVPGEYNEKIYDSPIYARVLPREINEIEVELRTMDNGRLVPFAFGTVHIGYGQKGAGVGDVMRGLWRFILPIIQRVGSTVSAEALNTGQRVLERVNKGEPIKEALVSEGRKGIDSVLEKGGLPKQFGTGVKKSIKRKRELDKLHQTFIKRKRLRKDAFGLY</sequence>
<gene>
    <name evidence="1" type="ORF">MENT_LOCUS12395</name>
</gene>
<protein>
    <submittedName>
        <fullName evidence="1">Uncharacterized protein</fullName>
    </submittedName>
</protein>
<evidence type="ECO:0000313" key="2">
    <source>
        <dbReference type="Proteomes" id="UP000580250"/>
    </source>
</evidence>